<comment type="catalytic activity">
    <reaction evidence="6">
        <text>7,8-dihydroneopterin 3'-triphosphate + H2O = 6-carboxy-5,6,7,8-tetrahydropterin + triphosphate + acetaldehyde + 2 H(+)</text>
        <dbReference type="Rhea" id="RHEA:27966"/>
        <dbReference type="ChEBI" id="CHEBI:15343"/>
        <dbReference type="ChEBI" id="CHEBI:15377"/>
        <dbReference type="ChEBI" id="CHEBI:15378"/>
        <dbReference type="ChEBI" id="CHEBI:18036"/>
        <dbReference type="ChEBI" id="CHEBI:58462"/>
        <dbReference type="ChEBI" id="CHEBI:61032"/>
        <dbReference type="EC" id="4.1.2.50"/>
    </reaction>
</comment>
<evidence type="ECO:0000313" key="7">
    <source>
        <dbReference type="EMBL" id="MES1929069.1"/>
    </source>
</evidence>
<protein>
    <recommendedName>
        <fullName evidence="4">6-carboxy-5,6,7,8-tetrahydropterin synthase</fullName>
        <ecNumber evidence="3">4.1.2.50</ecNumber>
    </recommendedName>
    <alternativeName>
        <fullName evidence="5">Queuosine biosynthesis protein QueD</fullName>
    </alternativeName>
</protein>
<evidence type="ECO:0000256" key="5">
    <source>
        <dbReference type="ARBA" id="ARBA00031449"/>
    </source>
</evidence>
<dbReference type="EC" id="4.1.2.50" evidence="3"/>
<dbReference type="Proteomes" id="UP001460888">
    <property type="component" value="Unassembled WGS sequence"/>
</dbReference>
<gene>
    <name evidence="7" type="ORF">SADO_07432</name>
</gene>
<dbReference type="Pfam" id="PF01242">
    <property type="entry name" value="PTPS"/>
    <property type="match status" value="2"/>
</dbReference>
<dbReference type="InterPro" id="IPR038418">
    <property type="entry name" value="6-PTP_synth/QueD_sf"/>
</dbReference>
<evidence type="ECO:0000256" key="6">
    <source>
        <dbReference type="ARBA" id="ARBA00048807"/>
    </source>
</evidence>
<dbReference type="Gene3D" id="3.30.479.10">
    <property type="entry name" value="6-pyruvoyl tetrahydropterin synthase/QueD"/>
    <property type="match status" value="2"/>
</dbReference>
<dbReference type="EMBL" id="APND01000002">
    <property type="protein sequence ID" value="MES1929069.1"/>
    <property type="molecule type" value="Genomic_DNA"/>
</dbReference>
<evidence type="ECO:0000256" key="2">
    <source>
        <dbReference type="ARBA" id="ARBA00008900"/>
    </source>
</evidence>
<evidence type="ECO:0000256" key="1">
    <source>
        <dbReference type="ARBA" id="ARBA00005061"/>
    </source>
</evidence>
<comment type="caution">
    <text evidence="7">The sequence shown here is derived from an EMBL/GenBank/DDBJ whole genome shotgun (WGS) entry which is preliminary data.</text>
</comment>
<name>A0ABV2AZJ7_9GAMM</name>
<keyword evidence="8" id="KW-1185">Reference proteome</keyword>
<organism evidence="7 8">
    <name type="scientific">Salinisphaera dokdonensis CL-ES53</name>
    <dbReference type="NCBI Taxonomy" id="1304272"/>
    <lineage>
        <taxon>Bacteria</taxon>
        <taxon>Pseudomonadati</taxon>
        <taxon>Pseudomonadota</taxon>
        <taxon>Gammaproteobacteria</taxon>
        <taxon>Salinisphaerales</taxon>
        <taxon>Salinisphaeraceae</taxon>
        <taxon>Salinisphaera</taxon>
    </lineage>
</organism>
<dbReference type="RefSeq" id="WP_353110566.1">
    <property type="nucleotide sequence ID" value="NZ_APND01000002.1"/>
</dbReference>
<sequence>MNPVAGQTAGRDRPLDLFVEQLTHIDCGVLDTELGLIGRTWLVDVVLTGRRDEHGMLFDFGPAKREIKAEIDALVDHRLLVPLRAPGLSRHGDKLSLTTADGARIDYEGPETAIATLDAECVTPELLEDWLTEHLRTLLPTNIDGLQLTLYEESIPDAHYHYCHGLRTHDGNCQRMGHGHRCRVGVEIDDQDRPDIARDWAARWQGIYIGEQSDLATTDDAGRHHFAYTAPQGNFALAIDAARCVVLDGPPTVENVADHIAGELALSHPGKRVAVRAYEGVGKGAIARRGD</sequence>
<comment type="similarity">
    <text evidence="2">Belongs to the PTPS family. QueD subfamily.</text>
</comment>
<evidence type="ECO:0000313" key="8">
    <source>
        <dbReference type="Proteomes" id="UP001460888"/>
    </source>
</evidence>
<evidence type="ECO:0000256" key="3">
    <source>
        <dbReference type="ARBA" id="ARBA00012982"/>
    </source>
</evidence>
<dbReference type="InterPro" id="IPR007115">
    <property type="entry name" value="6-PTP_synth/QueD"/>
</dbReference>
<reference evidence="7 8" key="1">
    <citation type="submission" date="2013-03" db="EMBL/GenBank/DDBJ databases">
        <title>Salinisphaera dokdonensis CL-ES53 Genome Sequencing.</title>
        <authorList>
            <person name="Li C."/>
            <person name="Lai Q."/>
            <person name="Shao Z."/>
        </authorList>
    </citation>
    <scope>NUCLEOTIDE SEQUENCE [LARGE SCALE GENOMIC DNA]</scope>
    <source>
        <strain evidence="7 8">CL-ES53</strain>
    </source>
</reference>
<evidence type="ECO:0000256" key="4">
    <source>
        <dbReference type="ARBA" id="ARBA00018141"/>
    </source>
</evidence>
<accession>A0ABV2AZJ7</accession>
<dbReference type="SUPFAM" id="SSF55620">
    <property type="entry name" value="Tetrahydrobiopterin biosynthesis enzymes-like"/>
    <property type="match status" value="2"/>
</dbReference>
<comment type="pathway">
    <text evidence="1">Purine metabolism; 7-cyano-7-deazaguanine biosynthesis.</text>
</comment>
<proteinExistence type="inferred from homology"/>